<sequence>MPEPNPSSLLVDLRSSLDVLTMWESYPWPDVVLIASRVGPMVLDTLTAHRVWEQLTPHDQAAAHWTMADSRRIHRTSSPGGDRAKYGRLLEQFTSEATYFAAKCDPDRANQWPETSAERMAMGRSAVFLWRAYDALPEQWQAHVLRQLAVPEPTPAPAGHGSEPVPELPSLKAALALAAAKFERGKEPPALPRSDVHSDRSNKLVSRLARLPEAWRVEALRRIATGADPKQVITDGAQAINVLRPAGILIDWTGPGSLIG</sequence>
<protein>
    <submittedName>
        <fullName evidence="1">Uncharacterized protein</fullName>
    </submittedName>
</protein>
<keyword evidence="2" id="KW-1185">Reference proteome</keyword>
<evidence type="ECO:0000313" key="1">
    <source>
        <dbReference type="EMBL" id="QDY79815.1"/>
    </source>
</evidence>
<gene>
    <name evidence="1" type="ORF">FQU76_28445</name>
</gene>
<dbReference type="Proteomes" id="UP000320580">
    <property type="component" value="Chromosome"/>
</dbReference>
<dbReference type="EMBL" id="CP042266">
    <property type="protein sequence ID" value="QDY79815.1"/>
    <property type="molecule type" value="Genomic_DNA"/>
</dbReference>
<reference evidence="1 2" key="1">
    <citation type="submission" date="2019-07" db="EMBL/GenBank/DDBJ databases">
        <authorList>
            <person name="Zhu P."/>
        </authorList>
    </citation>
    <scope>NUCLEOTIDE SEQUENCE [LARGE SCALE GENOMIC DNA]</scope>
    <source>
        <strain evidence="1 2">SSL-25</strain>
    </source>
</reference>
<dbReference type="OrthoDB" id="4243060at2"/>
<evidence type="ECO:0000313" key="2">
    <source>
        <dbReference type="Proteomes" id="UP000320580"/>
    </source>
</evidence>
<accession>A0A5B8JDK9</accession>
<proteinExistence type="predicted"/>
<organism evidence="1 2">
    <name type="scientific">Streptomyces qinzhouensis</name>
    <dbReference type="NCBI Taxonomy" id="2599401"/>
    <lineage>
        <taxon>Bacteria</taxon>
        <taxon>Bacillati</taxon>
        <taxon>Actinomycetota</taxon>
        <taxon>Actinomycetes</taxon>
        <taxon>Kitasatosporales</taxon>
        <taxon>Streptomycetaceae</taxon>
        <taxon>Streptomyces</taxon>
    </lineage>
</organism>
<name>A0A5B8JDK9_9ACTN</name>
<dbReference type="RefSeq" id="WP_146483098.1">
    <property type="nucleotide sequence ID" value="NZ_CP042266.1"/>
</dbReference>
<dbReference type="AlphaFoldDB" id="A0A5B8JDK9"/>
<dbReference type="KEGG" id="sqz:FQU76_28445"/>